<protein>
    <submittedName>
        <fullName evidence="2">Uncharacterized protein</fullName>
    </submittedName>
</protein>
<name>A0ABR4P5B2_9HELO</name>
<dbReference type="Proteomes" id="UP001629113">
    <property type="component" value="Unassembled WGS sequence"/>
</dbReference>
<feature type="compositionally biased region" description="Polar residues" evidence="1">
    <location>
        <begin position="187"/>
        <end position="199"/>
    </location>
</feature>
<gene>
    <name evidence="2" type="ORF">PVAG01_10218</name>
</gene>
<feature type="compositionally biased region" description="Basic and acidic residues" evidence="1">
    <location>
        <begin position="117"/>
        <end position="144"/>
    </location>
</feature>
<evidence type="ECO:0000313" key="2">
    <source>
        <dbReference type="EMBL" id="KAL3418502.1"/>
    </source>
</evidence>
<reference evidence="2 3" key="1">
    <citation type="submission" date="2024-06" db="EMBL/GenBank/DDBJ databases">
        <title>Complete genome of Phlyctema vagabunda strain 19-DSS-EL-015.</title>
        <authorList>
            <person name="Fiorenzani C."/>
        </authorList>
    </citation>
    <scope>NUCLEOTIDE SEQUENCE [LARGE SCALE GENOMIC DNA]</scope>
    <source>
        <strain evidence="2 3">19-DSS-EL-015</strain>
    </source>
</reference>
<sequence length="283" mass="32720">MPSQSARFDKFEAHEATQYANYAEQFQSRQPFPRRDHRFAGRPDQDEIRRGWEREDVDRGRYDDRFAASERPQPNRANGRYDDQYTRSERHEPSGARRRYDDQYAGTERPQLNRASGRYDDQYTRPERHESYGARRRQDDRSAVSERPAPNRARSRSVGLFAGQSKRTQSSRGEPIAPTGPRRNTRNSKASVGAVNTSRPKCRNKGRRVEVAPAAAAPSSYRSYAPVLPLIWCPWTGTMREVGTSNHYGTPGYIAYKESQANYEEMDWEPTETVEIVESEFIQ</sequence>
<feature type="region of interest" description="Disordered" evidence="1">
    <location>
        <begin position="22"/>
        <end position="209"/>
    </location>
</feature>
<organism evidence="2 3">
    <name type="scientific">Phlyctema vagabunda</name>
    <dbReference type="NCBI Taxonomy" id="108571"/>
    <lineage>
        <taxon>Eukaryota</taxon>
        <taxon>Fungi</taxon>
        <taxon>Dikarya</taxon>
        <taxon>Ascomycota</taxon>
        <taxon>Pezizomycotina</taxon>
        <taxon>Leotiomycetes</taxon>
        <taxon>Helotiales</taxon>
        <taxon>Dermateaceae</taxon>
        <taxon>Phlyctema</taxon>
    </lineage>
</organism>
<comment type="caution">
    <text evidence="2">The sequence shown here is derived from an EMBL/GenBank/DDBJ whole genome shotgun (WGS) entry which is preliminary data.</text>
</comment>
<keyword evidence="3" id="KW-1185">Reference proteome</keyword>
<dbReference type="EMBL" id="JBFCZG010000009">
    <property type="protein sequence ID" value="KAL3418502.1"/>
    <property type="molecule type" value="Genomic_DNA"/>
</dbReference>
<accession>A0ABR4P5B2</accession>
<feature type="compositionally biased region" description="Basic and acidic residues" evidence="1">
    <location>
        <begin position="38"/>
        <end position="68"/>
    </location>
</feature>
<proteinExistence type="predicted"/>
<feature type="compositionally biased region" description="Basic and acidic residues" evidence="1">
    <location>
        <begin position="79"/>
        <end position="102"/>
    </location>
</feature>
<evidence type="ECO:0000256" key="1">
    <source>
        <dbReference type="SAM" id="MobiDB-lite"/>
    </source>
</evidence>
<evidence type="ECO:0000313" key="3">
    <source>
        <dbReference type="Proteomes" id="UP001629113"/>
    </source>
</evidence>